<dbReference type="AlphaFoldDB" id="A0AAV2YJ73"/>
<accession>A0AAV2YJ73</accession>
<name>A0AAV2YJ73_9STRA</name>
<feature type="transmembrane region" description="Helical" evidence="2">
    <location>
        <begin position="530"/>
        <end position="553"/>
    </location>
</feature>
<feature type="transmembrane region" description="Helical" evidence="2">
    <location>
        <begin position="390"/>
        <end position="408"/>
    </location>
</feature>
<dbReference type="EMBL" id="DAKRPA010000220">
    <property type="protein sequence ID" value="DAZ95060.1"/>
    <property type="molecule type" value="Genomic_DNA"/>
</dbReference>
<feature type="transmembrane region" description="Helical" evidence="2">
    <location>
        <begin position="486"/>
        <end position="503"/>
    </location>
</feature>
<evidence type="ECO:0000313" key="3">
    <source>
        <dbReference type="EMBL" id="DAZ95060.1"/>
    </source>
</evidence>
<dbReference type="Proteomes" id="UP001146120">
    <property type="component" value="Unassembled WGS sequence"/>
</dbReference>
<organism evidence="3 4">
    <name type="scientific">Lagenidium giganteum</name>
    <dbReference type="NCBI Taxonomy" id="4803"/>
    <lineage>
        <taxon>Eukaryota</taxon>
        <taxon>Sar</taxon>
        <taxon>Stramenopiles</taxon>
        <taxon>Oomycota</taxon>
        <taxon>Peronosporomycetes</taxon>
        <taxon>Pythiales</taxon>
        <taxon>Pythiaceae</taxon>
    </lineage>
</organism>
<evidence type="ECO:0000256" key="2">
    <source>
        <dbReference type="SAM" id="Phobius"/>
    </source>
</evidence>
<feature type="transmembrane region" description="Helical" evidence="2">
    <location>
        <begin position="445"/>
        <end position="466"/>
    </location>
</feature>
<feature type="region of interest" description="Disordered" evidence="1">
    <location>
        <begin position="704"/>
        <end position="725"/>
    </location>
</feature>
<feature type="transmembrane region" description="Helical" evidence="2">
    <location>
        <begin position="356"/>
        <end position="378"/>
    </location>
</feature>
<feature type="transmembrane region" description="Helical" evidence="2">
    <location>
        <begin position="332"/>
        <end position="350"/>
    </location>
</feature>
<feature type="compositionally biased region" description="Basic residues" evidence="1">
    <location>
        <begin position="704"/>
        <end position="715"/>
    </location>
</feature>
<sequence length="725" mass="81397">MFGLLYIDSQSDAAHEFVILDQHCRLNDLLSNGIGIQTDAAGKTLVQEVELLFASFQFTELAVCICDAFYWDDRAASVGAHWVWYHWVYLLDARTPDARSHLAIHKIHAVVMLLVLFATMRLTLPGFISSNVVQLQNRVLFDGTGAGAVVRIEILSFVSGRIPMLLFWGSRLLWRVVFRPVEAFRVIEGTAQYALPSELASHCGVKAVNTSGDFGAAQCCHFICDFEYVFTMFGFKTNSHANVLCSILCRGGGGSQSHQEREAAKTAKRAGGMLRVAPSDDVQSVTRSIYEIVAHSASLRTVDLNKTPMAVWVGTAAHERWLQRFAVFHPRASRAFLVGIILSATILFVRPRIGRVLAPFVFALCVPGLCSAFSFLTVDMMKHVMRTYEFWFLTVLNLFNHVIMALMVEDLRVLQVWVQWMSFQKALFIDANARTRKSEIHGTYASGPLLTTIMICSLLGLIYFDSHTDFDHGFVLLGQRYRLDDLLSNGIGIQVFFLVARLVRVYQAKRRSHAEHLTDDTTKVVQLDLAILRACAHCCGLLFCGYTASYFHPQLLKMLVQEVDLLFASFQFTVLAVCICDAFYWDDRAASVGALWIHAVVVLLVLFATMLLVLRNFIWSDGANDLHIQNRVLFDGTVAGAVVHIEMLSFVSGRIPMLLFWGSRLLWRVVFRPVEAFRVIEGTAQYALPSVLLDVSVLASHRARERRESRQRRSPVHPSTVAIGE</sequence>
<comment type="caution">
    <text evidence="3">The sequence shown here is derived from an EMBL/GenBank/DDBJ whole genome shotgun (WGS) entry which is preliminary data.</text>
</comment>
<gene>
    <name evidence="3" type="ORF">N0F65_002794</name>
</gene>
<proteinExistence type="predicted"/>
<reference evidence="3" key="2">
    <citation type="journal article" date="2023" name="Microbiol Resour">
        <title>Decontamination and Annotation of the Draft Genome Sequence of the Oomycete Lagenidium giganteum ARSEF 373.</title>
        <authorList>
            <person name="Morgan W.R."/>
            <person name="Tartar A."/>
        </authorList>
    </citation>
    <scope>NUCLEOTIDE SEQUENCE</scope>
    <source>
        <strain evidence="3">ARSEF 373</strain>
    </source>
</reference>
<keyword evidence="2" id="KW-0812">Transmembrane</keyword>
<keyword evidence="2" id="KW-0472">Membrane</keyword>
<keyword evidence="4" id="KW-1185">Reference proteome</keyword>
<protein>
    <submittedName>
        <fullName evidence="3">Uncharacterized protein</fullName>
    </submittedName>
</protein>
<feature type="transmembrane region" description="Helical" evidence="2">
    <location>
        <begin position="565"/>
        <end position="584"/>
    </location>
</feature>
<evidence type="ECO:0000313" key="4">
    <source>
        <dbReference type="Proteomes" id="UP001146120"/>
    </source>
</evidence>
<feature type="transmembrane region" description="Helical" evidence="2">
    <location>
        <begin position="596"/>
        <end position="618"/>
    </location>
</feature>
<evidence type="ECO:0000256" key="1">
    <source>
        <dbReference type="SAM" id="MobiDB-lite"/>
    </source>
</evidence>
<feature type="transmembrane region" description="Helical" evidence="2">
    <location>
        <begin position="638"/>
        <end position="662"/>
    </location>
</feature>
<keyword evidence="2" id="KW-1133">Transmembrane helix</keyword>
<reference evidence="3" key="1">
    <citation type="submission" date="2022-11" db="EMBL/GenBank/DDBJ databases">
        <authorList>
            <person name="Morgan W.R."/>
            <person name="Tartar A."/>
        </authorList>
    </citation>
    <scope>NUCLEOTIDE SEQUENCE</scope>
    <source>
        <strain evidence="3">ARSEF 373</strain>
    </source>
</reference>